<comment type="caution">
    <text evidence="2">The sequence shown here is derived from an EMBL/GenBank/DDBJ whole genome shotgun (WGS) entry which is preliminary data.</text>
</comment>
<sequence>MALAHRSLHERVGGRQLSAAPLGSHPDPGGAGVERYGWELAGGDRSRWFAALPLRAKFNALCGARGSTDAQGMTLTVYGRAGGRNGVAVAQALVDPQDVEQAQLHRWYLGGRKRKYVVTCMPGAGTVLLHRLLLGAGPDDRVGHLNGNTLDNRRANLYLLP</sequence>
<proteinExistence type="predicted"/>
<accession>A0AAV4K7K4</accession>
<dbReference type="Proteomes" id="UP000630135">
    <property type="component" value="Unassembled WGS sequence"/>
</dbReference>
<evidence type="ECO:0008006" key="6">
    <source>
        <dbReference type="Google" id="ProtNLM"/>
    </source>
</evidence>
<keyword evidence="4" id="KW-1185">Reference proteome</keyword>
<dbReference type="AlphaFoldDB" id="A0AAV4K7K4"/>
<protein>
    <recommendedName>
        <fullName evidence="6">HNH nuclease domain-containing protein</fullName>
    </recommendedName>
</protein>
<evidence type="ECO:0000256" key="1">
    <source>
        <dbReference type="SAM" id="MobiDB-lite"/>
    </source>
</evidence>
<feature type="region of interest" description="Disordered" evidence="1">
    <location>
        <begin position="1"/>
        <end position="28"/>
    </location>
</feature>
<reference evidence="2" key="2">
    <citation type="journal article" date="2014" name="Int. J. Syst. Evol. Microbiol.">
        <title>Complete genome sequence of Corynebacterium casei LMG S-19264T (=DSM 44701T), isolated from a smear-ripened cheese.</title>
        <authorList>
            <consortium name="US DOE Joint Genome Institute (JGI-PGF)"/>
            <person name="Walter F."/>
            <person name="Albersmeier A."/>
            <person name="Kalinowski J."/>
            <person name="Ruckert C."/>
        </authorList>
    </citation>
    <scope>NUCLEOTIDE SEQUENCE</scope>
    <source>
        <strain evidence="2">CGMCC 1.8885</strain>
    </source>
</reference>
<evidence type="ECO:0000313" key="4">
    <source>
        <dbReference type="Proteomes" id="UP000630135"/>
    </source>
</evidence>
<dbReference type="EMBL" id="BMLZ01000055">
    <property type="protein sequence ID" value="GGP31174.1"/>
    <property type="molecule type" value="Genomic_DNA"/>
</dbReference>
<name>A0AAV4K7K4_9DEIO</name>
<dbReference type="EMBL" id="BMMA01000047">
    <property type="protein sequence ID" value="GGI92951.1"/>
    <property type="molecule type" value="Genomic_DNA"/>
</dbReference>
<evidence type="ECO:0000313" key="2">
    <source>
        <dbReference type="EMBL" id="GGI92951.1"/>
    </source>
</evidence>
<evidence type="ECO:0000313" key="3">
    <source>
        <dbReference type="EMBL" id="GGP31174.1"/>
    </source>
</evidence>
<reference evidence="4" key="3">
    <citation type="journal article" date="2019" name="Int. J. Syst. Evol. Microbiol.">
        <title>The Global Catalogue of Microorganisms (GCM) 10K type strain sequencing project: providing services to taxonomists for standard genome sequencing and annotation.</title>
        <authorList>
            <consortium name="The Broad Institute Genomics Platform"/>
            <consortium name="The Broad Institute Genome Sequencing Center for Infectious Disease"/>
            <person name="Wu L."/>
            <person name="Ma J."/>
        </authorList>
    </citation>
    <scope>NUCLEOTIDE SEQUENCE [LARGE SCALE GENOMIC DNA]</scope>
    <source>
        <strain evidence="4">CGMCC 1.8884</strain>
    </source>
</reference>
<organism evidence="2 5">
    <name type="scientific">Deinococcus wulumuqiensis</name>
    <dbReference type="NCBI Taxonomy" id="980427"/>
    <lineage>
        <taxon>Bacteria</taxon>
        <taxon>Thermotogati</taxon>
        <taxon>Deinococcota</taxon>
        <taxon>Deinococci</taxon>
        <taxon>Deinococcales</taxon>
        <taxon>Deinococcaceae</taxon>
        <taxon>Deinococcus</taxon>
    </lineage>
</organism>
<dbReference type="Proteomes" id="UP000652720">
    <property type="component" value="Unassembled WGS sequence"/>
</dbReference>
<evidence type="ECO:0000313" key="5">
    <source>
        <dbReference type="Proteomes" id="UP000652720"/>
    </source>
</evidence>
<reference evidence="3" key="1">
    <citation type="journal article" date="2014" name="Int. J. Syst. Evol. Microbiol.">
        <title>Complete genome of a new Firmicutes species belonging to the dominant human colonic microbiota ('Ruminococcus bicirculans') reveals two chromosomes and a selective capacity to utilize plant glucans.</title>
        <authorList>
            <consortium name="NISC Comparative Sequencing Program"/>
            <person name="Wegmann U."/>
            <person name="Louis P."/>
            <person name="Goesmann A."/>
            <person name="Henrissat B."/>
            <person name="Duncan S.H."/>
            <person name="Flint H.J."/>
        </authorList>
    </citation>
    <scope>NUCLEOTIDE SEQUENCE</scope>
    <source>
        <strain evidence="3">CGMCC 1.8884</strain>
    </source>
</reference>
<gene>
    <name evidence="3" type="ORF">GCM10008021_28250</name>
    <name evidence="2" type="ORF">GCM10010914_29270</name>
</gene>
<reference evidence="2" key="4">
    <citation type="submission" date="2023-08" db="EMBL/GenBank/DDBJ databases">
        <authorList>
            <person name="Sun Q."/>
            <person name="Zhou Y."/>
        </authorList>
    </citation>
    <scope>NUCLEOTIDE SEQUENCE</scope>
    <source>
        <strain evidence="3">CGMCC 1.8884</strain>
        <strain evidence="2">CGMCC 1.8885</strain>
    </source>
</reference>